<protein>
    <submittedName>
        <fullName evidence="1">Uncharacterized protein</fullName>
    </submittedName>
</protein>
<name>A0A2N9GY57_FAGSY</name>
<evidence type="ECO:0000313" key="1">
    <source>
        <dbReference type="EMBL" id="SPD04280.1"/>
    </source>
</evidence>
<dbReference type="AlphaFoldDB" id="A0A2N9GY57"/>
<accession>A0A2N9GY57</accession>
<gene>
    <name evidence="1" type="ORF">FSB_LOCUS32162</name>
</gene>
<reference evidence="1" key="1">
    <citation type="submission" date="2018-02" db="EMBL/GenBank/DDBJ databases">
        <authorList>
            <person name="Cohen D.B."/>
            <person name="Kent A.D."/>
        </authorList>
    </citation>
    <scope>NUCLEOTIDE SEQUENCE</scope>
</reference>
<organism evidence="1">
    <name type="scientific">Fagus sylvatica</name>
    <name type="common">Beechnut</name>
    <dbReference type="NCBI Taxonomy" id="28930"/>
    <lineage>
        <taxon>Eukaryota</taxon>
        <taxon>Viridiplantae</taxon>
        <taxon>Streptophyta</taxon>
        <taxon>Embryophyta</taxon>
        <taxon>Tracheophyta</taxon>
        <taxon>Spermatophyta</taxon>
        <taxon>Magnoliopsida</taxon>
        <taxon>eudicotyledons</taxon>
        <taxon>Gunneridae</taxon>
        <taxon>Pentapetalae</taxon>
        <taxon>rosids</taxon>
        <taxon>fabids</taxon>
        <taxon>Fagales</taxon>
        <taxon>Fagaceae</taxon>
        <taxon>Fagus</taxon>
    </lineage>
</organism>
<sequence>MRLQLVRVDGGASSFSFNFNDGFRKMFKLGGALSFSFDFDDGFRKMFRLCGSAFRDFFIPKQVSGNYMDYVKWKFLHRVFNLALQVLATQVIVWIKF</sequence>
<proteinExistence type="predicted"/>
<dbReference type="EMBL" id="OIVN01002516">
    <property type="protein sequence ID" value="SPD04280.1"/>
    <property type="molecule type" value="Genomic_DNA"/>
</dbReference>